<feature type="region of interest" description="Important for donor substrate binding" evidence="3">
    <location>
        <begin position="324"/>
        <end position="325"/>
    </location>
</feature>
<reference evidence="6" key="4">
    <citation type="submission" date="2025-09" db="UniProtKB">
        <authorList>
            <consortium name="Ensembl"/>
        </authorList>
    </citation>
    <scope>IDENTIFICATION</scope>
</reference>
<dbReference type="Gene3D" id="3.40.50.11350">
    <property type="match status" value="1"/>
</dbReference>
<evidence type="ECO:0000256" key="2">
    <source>
        <dbReference type="ARBA" id="ARBA00022679"/>
    </source>
</evidence>
<proteinExistence type="inferred from homology"/>
<comment type="similarity">
    <text evidence="3">Belongs to the glycosyltransferase 23 family.</text>
</comment>
<dbReference type="InParanoid" id="H2XN34"/>
<evidence type="ECO:0000259" key="5">
    <source>
        <dbReference type="PROSITE" id="PS51659"/>
    </source>
</evidence>
<keyword evidence="4" id="KW-0472">Membrane</keyword>
<evidence type="ECO:0000256" key="1">
    <source>
        <dbReference type="ARBA" id="ARBA00022676"/>
    </source>
</evidence>
<dbReference type="PANTHER" id="PTHR13132">
    <property type="entry name" value="ALPHA- 1,6 -FUCOSYLTRANSFERASE"/>
    <property type="match status" value="1"/>
</dbReference>
<reference evidence="6" key="2">
    <citation type="journal article" date="2008" name="Genome Biol.">
        <title>Improved genome assembly and evidence-based global gene model set for the chordate Ciona intestinalis: new insight into intron and operon populations.</title>
        <authorList>
            <person name="Satou Y."/>
            <person name="Mineta K."/>
            <person name="Ogasawara M."/>
            <person name="Sasakura Y."/>
            <person name="Shoguchi E."/>
            <person name="Ueno K."/>
            <person name="Yamada L."/>
            <person name="Matsumoto J."/>
            <person name="Wasserscheid J."/>
            <person name="Dewar K."/>
            <person name="Wiley G.B."/>
            <person name="Macmil S.L."/>
            <person name="Roe B.A."/>
            <person name="Zeller R.W."/>
            <person name="Hastings K.E."/>
            <person name="Lemaire P."/>
            <person name="Lindquist E."/>
            <person name="Endo T."/>
            <person name="Hotta K."/>
            <person name="Inaba K."/>
        </authorList>
    </citation>
    <scope>NUCLEOTIDE SEQUENCE [LARGE SCALE GENOMIC DNA]</scope>
    <source>
        <strain evidence="6">wild type</strain>
    </source>
</reference>
<keyword evidence="2 3" id="KW-0808">Transferase</keyword>
<dbReference type="InterPro" id="IPR027350">
    <property type="entry name" value="GT23_dom"/>
</dbReference>
<dbReference type="CDD" id="cd11300">
    <property type="entry name" value="Fut8_like"/>
    <property type="match status" value="1"/>
</dbReference>
<dbReference type="Ensembl" id="ENSCINT00000036636.1">
    <property type="protein sequence ID" value="ENSCINP00000031067.1"/>
    <property type="gene ID" value="ENSCING00000019924.1"/>
</dbReference>
<feature type="domain" description="GT23" evidence="5">
    <location>
        <begin position="157"/>
        <end position="449"/>
    </location>
</feature>
<name>H2XN34_CIOIN</name>
<evidence type="ECO:0000256" key="4">
    <source>
        <dbReference type="SAM" id="Phobius"/>
    </source>
</evidence>
<keyword evidence="4" id="KW-0812">Transmembrane</keyword>
<keyword evidence="7" id="KW-1185">Reference proteome</keyword>
<dbReference type="GeneTree" id="ENSGT00530000063737"/>
<feature type="transmembrane region" description="Helical" evidence="4">
    <location>
        <begin position="12"/>
        <end position="35"/>
    </location>
</feature>
<dbReference type="InterPro" id="IPR045573">
    <property type="entry name" value="Fut8_N_cat"/>
</dbReference>
<dbReference type="Proteomes" id="UP000008144">
    <property type="component" value="Chromosome 3"/>
</dbReference>
<accession>H2XN34</accession>
<dbReference type="GO" id="GO:0006487">
    <property type="term" value="P:protein N-linked glycosylation"/>
    <property type="evidence" value="ECO:0000318"/>
    <property type="project" value="GO_Central"/>
</dbReference>
<reference evidence="7" key="1">
    <citation type="journal article" date="2002" name="Science">
        <title>The draft genome of Ciona intestinalis: insights into chordate and vertebrate origins.</title>
        <authorList>
            <person name="Dehal P."/>
            <person name="Satou Y."/>
            <person name="Campbell R.K."/>
            <person name="Chapman J."/>
            <person name="Degnan B."/>
            <person name="De Tomaso A."/>
            <person name="Davidson B."/>
            <person name="Di Gregorio A."/>
            <person name="Gelpke M."/>
            <person name="Goodstein D.M."/>
            <person name="Harafuji N."/>
            <person name="Hastings K.E."/>
            <person name="Ho I."/>
            <person name="Hotta K."/>
            <person name="Huang W."/>
            <person name="Kawashima T."/>
            <person name="Lemaire P."/>
            <person name="Martinez D."/>
            <person name="Meinertzhagen I.A."/>
            <person name="Necula S."/>
            <person name="Nonaka M."/>
            <person name="Putnam N."/>
            <person name="Rash S."/>
            <person name="Saiga H."/>
            <person name="Satake M."/>
            <person name="Terry A."/>
            <person name="Yamada L."/>
            <person name="Wang H.G."/>
            <person name="Awazu S."/>
            <person name="Azumi K."/>
            <person name="Boore J."/>
            <person name="Branno M."/>
            <person name="Chin-Bow S."/>
            <person name="DeSantis R."/>
            <person name="Doyle S."/>
            <person name="Francino P."/>
            <person name="Keys D.N."/>
            <person name="Haga S."/>
            <person name="Hayashi H."/>
            <person name="Hino K."/>
            <person name="Imai K.S."/>
            <person name="Inaba K."/>
            <person name="Kano S."/>
            <person name="Kobayashi K."/>
            <person name="Kobayashi M."/>
            <person name="Lee B.I."/>
            <person name="Makabe K.W."/>
            <person name="Manohar C."/>
            <person name="Matassi G."/>
            <person name="Medina M."/>
            <person name="Mochizuki Y."/>
            <person name="Mount S."/>
            <person name="Morishita T."/>
            <person name="Miura S."/>
            <person name="Nakayama A."/>
            <person name="Nishizaka S."/>
            <person name="Nomoto H."/>
            <person name="Ohta F."/>
            <person name="Oishi K."/>
            <person name="Rigoutsos I."/>
            <person name="Sano M."/>
            <person name="Sasaki A."/>
            <person name="Sasakura Y."/>
            <person name="Shoguchi E."/>
            <person name="Shin-i T."/>
            <person name="Spagnuolo A."/>
            <person name="Stainier D."/>
            <person name="Suzuki M.M."/>
            <person name="Tassy O."/>
            <person name="Takatori N."/>
            <person name="Tokuoka M."/>
            <person name="Yagi K."/>
            <person name="Yoshizaki F."/>
            <person name="Wada S."/>
            <person name="Zhang C."/>
            <person name="Hyatt P.D."/>
            <person name="Larimer F."/>
            <person name="Detter C."/>
            <person name="Doggett N."/>
            <person name="Glavina T."/>
            <person name="Hawkins T."/>
            <person name="Richardson P."/>
            <person name="Lucas S."/>
            <person name="Kohara Y."/>
            <person name="Levine M."/>
            <person name="Satoh N."/>
            <person name="Rokhsar D.S."/>
        </authorList>
    </citation>
    <scope>NUCLEOTIDE SEQUENCE [LARGE SCALE GENOMIC DNA]</scope>
</reference>
<dbReference type="HOGENOM" id="CLU_610531_0_0_1"/>
<dbReference type="EMBL" id="EAAA01001732">
    <property type="status" value="NOT_ANNOTATED_CDS"/>
    <property type="molecule type" value="Genomic_DNA"/>
</dbReference>
<evidence type="ECO:0000313" key="7">
    <source>
        <dbReference type="Proteomes" id="UP000008144"/>
    </source>
</evidence>
<protein>
    <recommendedName>
        <fullName evidence="5">GT23 domain-containing protein</fullName>
    </recommendedName>
</protein>
<dbReference type="GO" id="GO:0046921">
    <property type="term" value="F:alpha-(1-&gt;6)-fucosyltransferase activity"/>
    <property type="evidence" value="ECO:0000318"/>
    <property type="project" value="GO_Central"/>
</dbReference>
<reference evidence="6" key="3">
    <citation type="submission" date="2025-08" db="UniProtKB">
        <authorList>
            <consortium name="Ensembl"/>
        </authorList>
    </citation>
    <scope>IDENTIFICATION</scope>
</reference>
<dbReference type="PROSITE" id="PS51659">
    <property type="entry name" value="GT23"/>
    <property type="match status" value="1"/>
</dbReference>
<keyword evidence="4" id="KW-1133">Transmembrane helix</keyword>
<evidence type="ECO:0000313" key="6">
    <source>
        <dbReference type="Ensembl" id="ENSCINP00000031067.1"/>
    </source>
</evidence>
<sequence length="449" mass="52490">QLLRGFQHARGLCWRTAYYFVTLFACGCCLFNVIFDMRGTSVIIALQLTGIQNWTYKTAPVTKLDVERTKLTMELKRDVELWWKTIKAELLEFKKSSRKEKNIVFQNINQCLKSRALEIKMENVASFDEEWQKQLSNKTAKNVEKTIDRLQNPKRCDQYGQLYVKVAECGFGCIMHDLTNKLNIATSYNKTMILQTSTSIYTRSQIMSDILEPISKKCQVPIKGKWVEPYIFTFVIPEFSDLTKNKLCFIKRQISGRAYAFRYPVFTDEMWGNVEAFHSDPMGWWISQMLKSLFKPKPKLQERMDYYAENVDFSSPIVGYVHVRRTDKLTDDREFAVFRPLSEFMKHVEEWYDKYDLRQAGLGNNLKVEQRVYLASDDLAVWDEAKIFDKYTFFGNKEFTERASEIKTRDTKSGLEDIIIEATLLSKCNFFVGTLSSEIGQLAIEMKQS</sequence>
<evidence type="ECO:0000256" key="3">
    <source>
        <dbReference type="PROSITE-ProRule" id="PRU00992"/>
    </source>
</evidence>
<keyword evidence="1 3" id="KW-0328">Glycosyltransferase</keyword>
<dbReference type="PANTHER" id="PTHR13132:SF29">
    <property type="entry name" value="ALPHA-(1,6)-FUCOSYLTRANSFERASE"/>
    <property type="match status" value="1"/>
</dbReference>
<organism evidence="6 7">
    <name type="scientific">Ciona intestinalis</name>
    <name type="common">Transparent sea squirt</name>
    <name type="synonym">Ascidia intestinalis</name>
    <dbReference type="NCBI Taxonomy" id="7719"/>
    <lineage>
        <taxon>Eukaryota</taxon>
        <taxon>Metazoa</taxon>
        <taxon>Chordata</taxon>
        <taxon>Tunicata</taxon>
        <taxon>Ascidiacea</taxon>
        <taxon>Phlebobranchia</taxon>
        <taxon>Cionidae</taxon>
        <taxon>Ciona</taxon>
    </lineage>
</organism>
<dbReference type="Pfam" id="PF19745">
    <property type="entry name" value="FUT8_N_cat"/>
    <property type="match status" value="1"/>
</dbReference>
<dbReference type="AlphaFoldDB" id="H2XN34"/>